<dbReference type="AlphaFoldDB" id="A0A6G1GI08"/>
<evidence type="ECO:0000256" key="7">
    <source>
        <dbReference type="PIRSR" id="PIRSR630616-2"/>
    </source>
</evidence>
<dbReference type="Proteomes" id="UP000504638">
    <property type="component" value="Unplaced"/>
</dbReference>
<dbReference type="CDD" id="cd00180">
    <property type="entry name" value="PKc"/>
    <property type="match status" value="1"/>
</dbReference>
<evidence type="ECO:0000313" key="9">
    <source>
        <dbReference type="EMBL" id="KAF1817612.1"/>
    </source>
</evidence>
<dbReference type="Pfam" id="PF00069">
    <property type="entry name" value="Pkinase"/>
    <property type="match status" value="1"/>
</dbReference>
<evidence type="ECO:0000256" key="5">
    <source>
        <dbReference type="ARBA" id="ARBA00022840"/>
    </source>
</evidence>
<dbReference type="InterPro" id="IPR030616">
    <property type="entry name" value="Aur-like"/>
</dbReference>
<name>A0A6G1GI08_9PEZI</name>
<keyword evidence="10" id="KW-1185">Reference proteome</keyword>
<evidence type="ECO:0000256" key="3">
    <source>
        <dbReference type="ARBA" id="ARBA00022741"/>
    </source>
</evidence>
<reference evidence="9 11" key="1">
    <citation type="submission" date="2020-01" db="EMBL/GenBank/DDBJ databases">
        <authorList>
            <consortium name="DOE Joint Genome Institute"/>
            <person name="Haridas S."/>
            <person name="Albert R."/>
            <person name="Binder M."/>
            <person name="Bloem J."/>
            <person name="Labutti K."/>
            <person name="Salamov A."/>
            <person name="Andreopoulos B."/>
            <person name="Baker S.E."/>
            <person name="Barry K."/>
            <person name="Bills G."/>
            <person name="Bluhm B.H."/>
            <person name="Cannon C."/>
            <person name="Castanera R."/>
            <person name="Culley D.E."/>
            <person name="Daum C."/>
            <person name="Ezra D."/>
            <person name="Gonzalez J.B."/>
            <person name="Henrissat B."/>
            <person name="Kuo A."/>
            <person name="Liang C."/>
            <person name="Lipzen A."/>
            <person name="Lutzoni F."/>
            <person name="Magnuson J."/>
            <person name="Mondo S."/>
            <person name="Nolan M."/>
            <person name="Ohm R."/>
            <person name="Pangilinan J."/>
            <person name="Park H.-J."/>
            <person name="Ramirez L."/>
            <person name="Alfaro M."/>
            <person name="Sun H."/>
            <person name="Tritt A."/>
            <person name="Yoshinaga Y."/>
            <person name="Zwiers L.-H."/>
            <person name="Turgeon B.G."/>
            <person name="Goodwin S.B."/>
            <person name="Spatafora J.W."/>
            <person name="Crous P.W."/>
            <person name="Grigoriev I.V."/>
        </authorList>
    </citation>
    <scope>NUCLEOTIDE SEQUENCE</scope>
    <source>
        <strain evidence="9 11">CBS 781.70</strain>
    </source>
</reference>
<evidence type="ECO:0000259" key="8">
    <source>
        <dbReference type="PROSITE" id="PS50011"/>
    </source>
</evidence>
<dbReference type="GO" id="GO:0004674">
    <property type="term" value="F:protein serine/threonine kinase activity"/>
    <property type="evidence" value="ECO:0007669"/>
    <property type="project" value="UniProtKB-KW"/>
</dbReference>
<protein>
    <submittedName>
        <fullName evidence="9 11">Kinase-like protein</fullName>
    </submittedName>
</protein>
<evidence type="ECO:0000313" key="10">
    <source>
        <dbReference type="Proteomes" id="UP000504638"/>
    </source>
</evidence>
<evidence type="ECO:0000256" key="1">
    <source>
        <dbReference type="ARBA" id="ARBA00022527"/>
    </source>
</evidence>
<feature type="non-terminal residue" evidence="9">
    <location>
        <position position="146"/>
    </location>
</feature>
<evidence type="ECO:0000256" key="2">
    <source>
        <dbReference type="ARBA" id="ARBA00022679"/>
    </source>
</evidence>
<feature type="active site" description="Proton acceptor" evidence="6">
    <location>
        <position position="59"/>
    </location>
</feature>
<dbReference type="RefSeq" id="XP_033539243.1">
    <property type="nucleotide sequence ID" value="XM_033675683.1"/>
</dbReference>
<proteinExistence type="predicted"/>
<dbReference type="Gene3D" id="1.10.510.10">
    <property type="entry name" value="Transferase(Phosphotransferase) domain 1"/>
    <property type="match status" value="1"/>
</dbReference>
<accession>A0A6G1GI08</accession>
<dbReference type="InterPro" id="IPR011009">
    <property type="entry name" value="Kinase-like_dom_sf"/>
</dbReference>
<dbReference type="EMBL" id="ML975149">
    <property type="protein sequence ID" value="KAF1817612.1"/>
    <property type="molecule type" value="Genomic_DNA"/>
</dbReference>
<keyword evidence="3 7" id="KW-0547">Nucleotide-binding</keyword>
<keyword evidence="1" id="KW-0723">Serine/threonine-protein kinase</keyword>
<reference evidence="11" key="2">
    <citation type="submission" date="2020-04" db="EMBL/GenBank/DDBJ databases">
        <authorList>
            <consortium name="NCBI Genome Project"/>
        </authorList>
    </citation>
    <scope>NUCLEOTIDE SEQUENCE</scope>
    <source>
        <strain evidence="11">CBS 781.70</strain>
    </source>
</reference>
<reference evidence="11" key="3">
    <citation type="submission" date="2025-04" db="UniProtKB">
        <authorList>
            <consortium name="RefSeq"/>
        </authorList>
    </citation>
    <scope>IDENTIFICATION</scope>
    <source>
        <strain evidence="11">CBS 781.70</strain>
    </source>
</reference>
<sequence length="146" mass="16763">GSYSDRRYIAFIMQPAADTNLVDFLQQCTPAEYPTLSRLFGCLTSAIHYLHGKYVRHRDIFSQNVLVHNGEVKLTDFGNSYNWSTSNKRTTRDRIPINEEYAAPEVARGILKNEYSDLWSLGVVFLEMATTLLGKTKAEFDEFLRD</sequence>
<keyword evidence="2" id="KW-0808">Transferase</keyword>
<evidence type="ECO:0000313" key="11">
    <source>
        <dbReference type="RefSeq" id="XP_033539243.1"/>
    </source>
</evidence>
<keyword evidence="4 9" id="KW-0418">Kinase</keyword>
<feature type="domain" description="Protein kinase" evidence="8">
    <location>
        <begin position="1"/>
        <end position="146"/>
    </location>
</feature>
<dbReference type="InterPro" id="IPR000719">
    <property type="entry name" value="Prot_kinase_dom"/>
</dbReference>
<organism evidence="9">
    <name type="scientific">Eremomyces bilateralis CBS 781.70</name>
    <dbReference type="NCBI Taxonomy" id="1392243"/>
    <lineage>
        <taxon>Eukaryota</taxon>
        <taxon>Fungi</taxon>
        <taxon>Dikarya</taxon>
        <taxon>Ascomycota</taxon>
        <taxon>Pezizomycotina</taxon>
        <taxon>Dothideomycetes</taxon>
        <taxon>Dothideomycetes incertae sedis</taxon>
        <taxon>Eremomycetales</taxon>
        <taxon>Eremomycetaceae</taxon>
        <taxon>Eremomyces</taxon>
    </lineage>
</organism>
<dbReference type="GeneID" id="54416253"/>
<dbReference type="GO" id="GO:0005524">
    <property type="term" value="F:ATP binding"/>
    <property type="evidence" value="ECO:0007669"/>
    <property type="project" value="UniProtKB-KW"/>
</dbReference>
<feature type="binding site" evidence="7">
    <location>
        <position position="76"/>
    </location>
    <ligand>
        <name>ATP</name>
        <dbReference type="ChEBI" id="CHEBI:30616"/>
    </ligand>
</feature>
<dbReference type="SMART" id="SM00220">
    <property type="entry name" value="S_TKc"/>
    <property type="match status" value="1"/>
</dbReference>
<evidence type="ECO:0000256" key="6">
    <source>
        <dbReference type="PIRSR" id="PIRSR630616-1"/>
    </source>
</evidence>
<feature type="non-terminal residue" evidence="9">
    <location>
        <position position="1"/>
    </location>
</feature>
<gene>
    <name evidence="9 11" type="ORF">P152DRAFT_378935</name>
</gene>
<dbReference type="OrthoDB" id="4062651at2759"/>
<keyword evidence="5 7" id="KW-0067">ATP-binding</keyword>
<dbReference type="PROSITE" id="PS50011">
    <property type="entry name" value="PROTEIN_KINASE_DOM"/>
    <property type="match status" value="1"/>
</dbReference>
<dbReference type="PANTHER" id="PTHR24350">
    <property type="entry name" value="SERINE/THREONINE-PROTEIN KINASE IAL-RELATED"/>
    <property type="match status" value="1"/>
</dbReference>
<dbReference type="SUPFAM" id="SSF56112">
    <property type="entry name" value="Protein kinase-like (PK-like)"/>
    <property type="match status" value="1"/>
</dbReference>
<evidence type="ECO:0000256" key="4">
    <source>
        <dbReference type="ARBA" id="ARBA00022777"/>
    </source>
</evidence>